<dbReference type="Gene3D" id="2.60.40.420">
    <property type="entry name" value="Cupredoxins - blue copper proteins"/>
    <property type="match status" value="1"/>
</dbReference>
<dbReference type="CDD" id="cd13853">
    <property type="entry name" value="CuRO_1_Tth-MCO_like"/>
    <property type="match status" value="1"/>
</dbReference>
<dbReference type="Proteomes" id="UP000198282">
    <property type="component" value="Unassembled WGS sequence"/>
</dbReference>
<dbReference type="PANTHER" id="PTHR11709:SF2">
    <property type="entry name" value="MULTICOPPER OXIDASE LPR1"/>
    <property type="match status" value="1"/>
</dbReference>
<accession>A0A239PED8</accession>
<evidence type="ECO:0000259" key="1">
    <source>
        <dbReference type="Pfam" id="PF07732"/>
    </source>
</evidence>
<dbReference type="EMBL" id="FZOD01000135">
    <property type="protein sequence ID" value="SNT64769.1"/>
    <property type="molecule type" value="Genomic_DNA"/>
</dbReference>
<evidence type="ECO:0000313" key="3">
    <source>
        <dbReference type="Proteomes" id="UP000198282"/>
    </source>
</evidence>
<dbReference type="GO" id="GO:0005507">
    <property type="term" value="F:copper ion binding"/>
    <property type="evidence" value="ECO:0007669"/>
    <property type="project" value="InterPro"/>
</dbReference>
<dbReference type="InterPro" id="IPR045087">
    <property type="entry name" value="Cu-oxidase_fam"/>
</dbReference>
<dbReference type="PANTHER" id="PTHR11709">
    <property type="entry name" value="MULTI-COPPER OXIDASE"/>
    <property type="match status" value="1"/>
</dbReference>
<name>A0A239PED8_9ACTN</name>
<feature type="domain" description="Plastocyanin-like" evidence="1">
    <location>
        <begin position="8"/>
        <end position="120"/>
    </location>
</feature>
<proteinExistence type="predicted"/>
<dbReference type="AlphaFoldDB" id="A0A239PED8"/>
<dbReference type="GO" id="GO:0016491">
    <property type="term" value="F:oxidoreductase activity"/>
    <property type="evidence" value="ECO:0007669"/>
    <property type="project" value="TreeGrafter"/>
</dbReference>
<dbReference type="Pfam" id="PF07732">
    <property type="entry name" value="Cu-oxidase_3"/>
    <property type="match status" value="1"/>
</dbReference>
<protein>
    <submittedName>
        <fullName evidence="2">Multicopper oxidase</fullName>
    </submittedName>
</protein>
<organism evidence="2 3">
    <name type="scientific">Streptosporangium subroseum</name>
    <dbReference type="NCBI Taxonomy" id="106412"/>
    <lineage>
        <taxon>Bacteria</taxon>
        <taxon>Bacillati</taxon>
        <taxon>Actinomycetota</taxon>
        <taxon>Actinomycetes</taxon>
        <taxon>Streptosporangiales</taxon>
        <taxon>Streptosporangiaceae</taxon>
        <taxon>Streptosporangium</taxon>
    </lineage>
</organism>
<dbReference type="SUPFAM" id="SSF49503">
    <property type="entry name" value="Cupredoxins"/>
    <property type="match status" value="1"/>
</dbReference>
<gene>
    <name evidence="2" type="ORF">SAMN05216276_11352</name>
</gene>
<reference evidence="2 3" key="1">
    <citation type="submission" date="2017-06" db="EMBL/GenBank/DDBJ databases">
        <authorList>
            <person name="Kim H.J."/>
            <person name="Triplett B.A."/>
        </authorList>
    </citation>
    <scope>NUCLEOTIDE SEQUENCE [LARGE SCALE GENOMIC DNA]</scope>
    <source>
        <strain evidence="2 3">CGMCC 4.2132</strain>
    </source>
</reference>
<dbReference type="InterPro" id="IPR011707">
    <property type="entry name" value="Cu-oxidase-like_N"/>
</dbReference>
<keyword evidence="3" id="KW-1185">Reference proteome</keyword>
<evidence type="ECO:0000313" key="2">
    <source>
        <dbReference type="EMBL" id="SNT64769.1"/>
    </source>
</evidence>
<dbReference type="InterPro" id="IPR008972">
    <property type="entry name" value="Cupredoxin"/>
</dbReference>
<sequence>MCLVVEQRVVRLAGQNVRALTYNGDYMPPTIRLRPGDQLDLTLVNRLGEHTNLHTHGWYVSPGGNSDNIYLHIMPGQTFHYTYRLPKDLAPGTYWYHSHAHPVSEPQVFAGLSGAIVIDGLNRYLPPGLRNIGERLIALKDFQVHGGAIPTTNINSDAPTTRTVNGLVNPIMNIRPVRPSCGGWPTSAPTSSTTSNCRVCASTWWRRTPTPSTTSGAPRRCSCHRAAGSTCSCRDPQPAAPT</sequence>